<keyword evidence="11" id="KW-1185">Reference proteome</keyword>
<reference evidence="10 11" key="1">
    <citation type="submission" date="2024-03" db="EMBL/GenBank/DDBJ databases">
        <title>Genome-scale model development and genomic sequencing of the oleaginous clade Lipomyces.</title>
        <authorList>
            <consortium name="Lawrence Berkeley National Laboratory"/>
            <person name="Czajka J.J."/>
            <person name="Han Y."/>
            <person name="Kim J."/>
            <person name="Mondo S.J."/>
            <person name="Hofstad B.A."/>
            <person name="Robles A."/>
            <person name="Haridas S."/>
            <person name="Riley R."/>
            <person name="LaButti K."/>
            <person name="Pangilinan J."/>
            <person name="Andreopoulos W."/>
            <person name="Lipzen A."/>
            <person name="Yan J."/>
            <person name="Wang M."/>
            <person name="Ng V."/>
            <person name="Grigoriev I.V."/>
            <person name="Spatafora J.W."/>
            <person name="Magnuson J.K."/>
            <person name="Baker S.E."/>
            <person name="Pomraning K.R."/>
        </authorList>
    </citation>
    <scope>NUCLEOTIDE SEQUENCE [LARGE SCALE GENOMIC DNA]</scope>
    <source>
        <strain evidence="10 11">Phaff 52-87</strain>
    </source>
</reference>
<evidence type="ECO:0000256" key="5">
    <source>
        <dbReference type="ARBA" id="ARBA00022552"/>
    </source>
</evidence>
<accession>A0ABR1F0V6</accession>
<protein>
    <recommendedName>
        <fullName evidence="8">rRNA-processing protein</fullName>
    </recommendedName>
</protein>
<evidence type="ECO:0000256" key="2">
    <source>
        <dbReference type="ARBA" id="ARBA00004604"/>
    </source>
</evidence>
<keyword evidence="5 8" id="KW-0698">rRNA processing</keyword>
<dbReference type="EMBL" id="JBBJBU010000011">
    <property type="protein sequence ID" value="KAK7203461.1"/>
    <property type="molecule type" value="Genomic_DNA"/>
</dbReference>
<comment type="caution">
    <text evidence="10">The sequence shown here is derived from an EMBL/GenBank/DDBJ whole genome shotgun (WGS) entry which is preliminary data.</text>
</comment>
<evidence type="ECO:0000313" key="11">
    <source>
        <dbReference type="Proteomes" id="UP001498771"/>
    </source>
</evidence>
<dbReference type="Pfam" id="PF03879">
    <property type="entry name" value="Cgr1"/>
    <property type="match status" value="1"/>
</dbReference>
<evidence type="ECO:0000256" key="1">
    <source>
        <dbReference type="ARBA" id="ARBA00004090"/>
    </source>
</evidence>
<dbReference type="Proteomes" id="UP001498771">
    <property type="component" value="Unassembled WGS sequence"/>
</dbReference>
<dbReference type="RefSeq" id="XP_064766494.1">
    <property type="nucleotide sequence ID" value="XM_064913302.1"/>
</dbReference>
<dbReference type="InterPro" id="IPR005579">
    <property type="entry name" value="Cgr1-like"/>
</dbReference>
<dbReference type="GeneID" id="90038814"/>
<evidence type="ECO:0000256" key="6">
    <source>
        <dbReference type="ARBA" id="ARBA00023054"/>
    </source>
</evidence>
<evidence type="ECO:0000313" key="10">
    <source>
        <dbReference type="EMBL" id="KAK7203461.1"/>
    </source>
</evidence>
<keyword evidence="6" id="KW-0175">Coiled coil</keyword>
<evidence type="ECO:0000256" key="7">
    <source>
        <dbReference type="ARBA" id="ARBA00023242"/>
    </source>
</evidence>
<gene>
    <name evidence="10" type="ORF">BZA70DRAFT_282549</name>
</gene>
<feature type="region of interest" description="Disordered" evidence="9">
    <location>
        <begin position="1"/>
        <end position="29"/>
    </location>
</feature>
<feature type="region of interest" description="Disordered" evidence="9">
    <location>
        <begin position="86"/>
        <end position="126"/>
    </location>
</feature>
<proteinExistence type="inferred from homology"/>
<feature type="compositionally biased region" description="Polar residues" evidence="9">
    <location>
        <begin position="1"/>
        <end position="19"/>
    </location>
</feature>
<keyword evidence="4 8" id="KW-0690">Ribosome biogenesis</keyword>
<comment type="subcellular location">
    <subcellularLocation>
        <location evidence="2 8">Nucleus</location>
        <location evidence="2 8">Nucleolus</location>
    </subcellularLocation>
</comment>
<evidence type="ECO:0000256" key="9">
    <source>
        <dbReference type="SAM" id="MobiDB-lite"/>
    </source>
</evidence>
<evidence type="ECO:0000256" key="4">
    <source>
        <dbReference type="ARBA" id="ARBA00022517"/>
    </source>
</evidence>
<comment type="similarity">
    <text evidence="3 8">Belongs to the CGR1 family.</text>
</comment>
<comment type="function">
    <text evidence="1 8">Involved in nucleolar integrity and required for processing of the pre-rRNA for the 60S ribosome subunit.</text>
</comment>
<keyword evidence="7 8" id="KW-0539">Nucleus</keyword>
<sequence length="126" mass="15161">MTDSVKTNTQSEETPSVLPTKNLGIRKNGKQWKEIKEPKRINGLGTKTAWAQREKKRQDLALLKAEQKLLQEEKQEATKARIDRIKQKREEKEEKERYARLSEKMHKKRVERLKRREKRNKLLKER</sequence>
<feature type="compositionally biased region" description="Basic and acidic residues" evidence="9">
    <location>
        <begin position="86"/>
        <end position="104"/>
    </location>
</feature>
<name>A0ABR1F0V6_9ASCO</name>
<evidence type="ECO:0000256" key="3">
    <source>
        <dbReference type="ARBA" id="ARBA00007869"/>
    </source>
</evidence>
<feature type="compositionally biased region" description="Basic residues" evidence="9">
    <location>
        <begin position="105"/>
        <end position="119"/>
    </location>
</feature>
<evidence type="ECO:0000256" key="8">
    <source>
        <dbReference type="RuleBase" id="RU363084"/>
    </source>
</evidence>
<organism evidence="10 11">
    <name type="scientific">Myxozyma melibiosi</name>
    <dbReference type="NCBI Taxonomy" id="54550"/>
    <lineage>
        <taxon>Eukaryota</taxon>
        <taxon>Fungi</taxon>
        <taxon>Dikarya</taxon>
        <taxon>Ascomycota</taxon>
        <taxon>Saccharomycotina</taxon>
        <taxon>Lipomycetes</taxon>
        <taxon>Lipomycetales</taxon>
        <taxon>Lipomycetaceae</taxon>
        <taxon>Myxozyma</taxon>
    </lineage>
</organism>